<keyword evidence="2" id="KW-0805">Transcription regulation</keyword>
<dbReference type="RefSeq" id="WP_183207315.1">
    <property type="nucleotide sequence ID" value="NZ_JAAAMM010000002.1"/>
</dbReference>
<feature type="domain" description="HTH lysR-type" evidence="5">
    <location>
        <begin position="4"/>
        <end position="61"/>
    </location>
</feature>
<dbReference type="GO" id="GO:0003700">
    <property type="term" value="F:DNA-binding transcription factor activity"/>
    <property type="evidence" value="ECO:0007669"/>
    <property type="project" value="InterPro"/>
</dbReference>
<evidence type="ECO:0000256" key="2">
    <source>
        <dbReference type="ARBA" id="ARBA00023015"/>
    </source>
</evidence>
<evidence type="ECO:0000259" key="5">
    <source>
        <dbReference type="PROSITE" id="PS50931"/>
    </source>
</evidence>
<gene>
    <name evidence="6" type="ORF">GGR03_001844</name>
</gene>
<dbReference type="Pfam" id="PF00126">
    <property type="entry name" value="HTH_1"/>
    <property type="match status" value="1"/>
</dbReference>
<keyword evidence="3 6" id="KW-0238">DNA-binding</keyword>
<dbReference type="InterPro" id="IPR005119">
    <property type="entry name" value="LysR_subst-bd"/>
</dbReference>
<evidence type="ECO:0000256" key="3">
    <source>
        <dbReference type="ARBA" id="ARBA00023125"/>
    </source>
</evidence>
<protein>
    <submittedName>
        <fullName evidence="6">DNA-binding transcriptional LysR family regulator</fullName>
    </submittedName>
</protein>
<dbReference type="GO" id="GO:0043565">
    <property type="term" value="F:sequence-specific DNA binding"/>
    <property type="evidence" value="ECO:0007669"/>
    <property type="project" value="TreeGrafter"/>
</dbReference>
<dbReference type="Proteomes" id="UP000588647">
    <property type="component" value="Unassembled WGS sequence"/>
</dbReference>
<keyword evidence="7" id="KW-1185">Reference proteome</keyword>
<organism evidence="6 7">
    <name type="scientific">Aurantimonas endophytica</name>
    <dbReference type="NCBI Taxonomy" id="1522175"/>
    <lineage>
        <taxon>Bacteria</taxon>
        <taxon>Pseudomonadati</taxon>
        <taxon>Pseudomonadota</taxon>
        <taxon>Alphaproteobacteria</taxon>
        <taxon>Hyphomicrobiales</taxon>
        <taxon>Aurantimonadaceae</taxon>
        <taxon>Aurantimonas</taxon>
    </lineage>
</organism>
<sequence>MPRPSLAELTAFAAVARHRSFRQAADALGTSRSALSHTVIALERTLKVRLLNRTTRSVTPTEAGGALLRRLAPILRELDEALDAVTGEAGALGGTLRINCGAAAAEYLLRSVVPVFTDRCPGVALDLVTDGRLIDIVEAGFDAGVRLRESVPQDMIAVPFGGTVRFLAVAAPGYLERHGIPIAPEDLRRHRCIRHRLPSGKLYRWEFERRGEEIVVDVPGTLTLDDNRLMAAAATDGLGVAFVPGAFAAAALREGRLRAVLEDWCPSYPGLCLYYPGHRHVPAALRAFIDVLKEVDAA</sequence>
<dbReference type="Gene3D" id="3.40.190.290">
    <property type="match status" value="1"/>
</dbReference>
<dbReference type="PANTHER" id="PTHR30537">
    <property type="entry name" value="HTH-TYPE TRANSCRIPTIONAL REGULATOR"/>
    <property type="match status" value="1"/>
</dbReference>
<name>A0A7W6HCQ8_9HYPH</name>
<comment type="caution">
    <text evidence="6">The sequence shown here is derived from an EMBL/GenBank/DDBJ whole genome shotgun (WGS) entry which is preliminary data.</text>
</comment>
<dbReference type="PANTHER" id="PTHR30537:SF1">
    <property type="entry name" value="HTH-TYPE TRANSCRIPTIONAL REGULATOR PGRR"/>
    <property type="match status" value="1"/>
</dbReference>
<evidence type="ECO:0000256" key="4">
    <source>
        <dbReference type="ARBA" id="ARBA00023163"/>
    </source>
</evidence>
<proteinExistence type="inferred from homology"/>
<dbReference type="GO" id="GO:0006351">
    <property type="term" value="P:DNA-templated transcription"/>
    <property type="evidence" value="ECO:0007669"/>
    <property type="project" value="TreeGrafter"/>
</dbReference>
<comment type="similarity">
    <text evidence="1">Belongs to the LysR transcriptional regulatory family.</text>
</comment>
<dbReference type="InterPro" id="IPR036390">
    <property type="entry name" value="WH_DNA-bd_sf"/>
</dbReference>
<evidence type="ECO:0000313" key="7">
    <source>
        <dbReference type="Proteomes" id="UP000588647"/>
    </source>
</evidence>
<dbReference type="InterPro" id="IPR000847">
    <property type="entry name" value="LysR_HTH_N"/>
</dbReference>
<dbReference type="AlphaFoldDB" id="A0A7W6HCQ8"/>
<dbReference type="CDD" id="cd08474">
    <property type="entry name" value="PBP2_CrgA_like_5"/>
    <property type="match status" value="1"/>
</dbReference>
<dbReference type="InterPro" id="IPR036388">
    <property type="entry name" value="WH-like_DNA-bd_sf"/>
</dbReference>
<dbReference type="Pfam" id="PF03466">
    <property type="entry name" value="LysR_substrate"/>
    <property type="match status" value="1"/>
</dbReference>
<evidence type="ECO:0000256" key="1">
    <source>
        <dbReference type="ARBA" id="ARBA00009437"/>
    </source>
</evidence>
<dbReference type="PROSITE" id="PS50931">
    <property type="entry name" value="HTH_LYSR"/>
    <property type="match status" value="1"/>
</dbReference>
<reference evidence="6 7" key="1">
    <citation type="submission" date="2020-08" db="EMBL/GenBank/DDBJ databases">
        <title>Genomic Encyclopedia of Type Strains, Phase IV (KMG-IV): sequencing the most valuable type-strain genomes for metagenomic binning, comparative biology and taxonomic classification.</title>
        <authorList>
            <person name="Goeker M."/>
        </authorList>
    </citation>
    <scope>NUCLEOTIDE SEQUENCE [LARGE SCALE GENOMIC DNA]</scope>
    <source>
        <strain evidence="6 7">DSM 103570</strain>
    </source>
</reference>
<accession>A0A7W6HCQ8</accession>
<dbReference type="SUPFAM" id="SSF46785">
    <property type="entry name" value="Winged helix' DNA-binding domain"/>
    <property type="match status" value="1"/>
</dbReference>
<dbReference type="InterPro" id="IPR058163">
    <property type="entry name" value="LysR-type_TF_proteobact-type"/>
</dbReference>
<dbReference type="SUPFAM" id="SSF53850">
    <property type="entry name" value="Periplasmic binding protein-like II"/>
    <property type="match status" value="1"/>
</dbReference>
<evidence type="ECO:0000313" key="6">
    <source>
        <dbReference type="EMBL" id="MBB4002769.1"/>
    </source>
</evidence>
<dbReference type="Gene3D" id="1.10.10.10">
    <property type="entry name" value="Winged helix-like DNA-binding domain superfamily/Winged helix DNA-binding domain"/>
    <property type="match status" value="1"/>
</dbReference>
<dbReference type="FunFam" id="1.10.10.10:FF:000001">
    <property type="entry name" value="LysR family transcriptional regulator"/>
    <property type="match status" value="1"/>
</dbReference>
<keyword evidence="4" id="KW-0804">Transcription</keyword>
<dbReference type="EMBL" id="JACIEM010000002">
    <property type="protein sequence ID" value="MBB4002769.1"/>
    <property type="molecule type" value="Genomic_DNA"/>
</dbReference>